<evidence type="ECO:0000256" key="3">
    <source>
        <dbReference type="ARBA" id="ARBA00022679"/>
    </source>
</evidence>
<evidence type="ECO:0000259" key="5">
    <source>
        <dbReference type="Pfam" id="PF00551"/>
    </source>
</evidence>
<dbReference type="EC" id="2.1.2.2" evidence="2"/>
<evidence type="ECO:0000256" key="2">
    <source>
        <dbReference type="ARBA" id="ARBA00012254"/>
    </source>
</evidence>
<organism evidence="6 7">
    <name type="scientific">Massilia glaciei</name>
    <dbReference type="NCBI Taxonomy" id="1524097"/>
    <lineage>
        <taxon>Bacteria</taxon>
        <taxon>Pseudomonadati</taxon>
        <taxon>Pseudomonadota</taxon>
        <taxon>Betaproteobacteria</taxon>
        <taxon>Burkholderiales</taxon>
        <taxon>Oxalobacteraceae</taxon>
        <taxon>Telluria group</taxon>
        <taxon>Massilia</taxon>
    </lineage>
</organism>
<dbReference type="InterPro" id="IPR036477">
    <property type="entry name" value="Formyl_transf_N_sf"/>
</dbReference>
<keyword evidence="3 6" id="KW-0808">Transferase</keyword>
<protein>
    <recommendedName>
        <fullName evidence="2">phosphoribosylglycinamide formyltransferase 1</fullName>
        <ecNumber evidence="2">2.1.2.2</ecNumber>
    </recommendedName>
</protein>
<dbReference type="RefSeq" id="WP_106757191.1">
    <property type="nucleotide sequence ID" value="NZ_PXWF02000122.1"/>
</dbReference>
<keyword evidence="7" id="KW-1185">Reference proteome</keyword>
<keyword evidence="4" id="KW-0658">Purine biosynthesis</keyword>
<dbReference type="PANTHER" id="PTHR43369">
    <property type="entry name" value="PHOSPHORIBOSYLGLYCINAMIDE FORMYLTRANSFERASE"/>
    <property type="match status" value="1"/>
</dbReference>
<gene>
    <name evidence="6" type="ORF">C7C56_009250</name>
</gene>
<comment type="caution">
    <text evidence="6">The sequence shown here is derived from an EMBL/GenBank/DDBJ whole genome shotgun (WGS) entry which is preliminary data.</text>
</comment>
<evidence type="ECO:0000256" key="1">
    <source>
        <dbReference type="ARBA" id="ARBA00005054"/>
    </source>
</evidence>
<dbReference type="EMBL" id="PXWF02000122">
    <property type="protein sequence ID" value="PWF48937.1"/>
    <property type="molecule type" value="Genomic_DNA"/>
</dbReference>
<dbReference type="Pfam" id="PF00551">
    <property type="entry name" value="Formyl_trans_N"/>
    <property type="match status" value="1"/>
</dbReference>
<evidence type="ECO:0000313" key="6">
    <source>
        <dbReference type="EMBL" id="PWF48937.1"/>
    </source>
</evidence>
<dbReference type="PANTHER" id="PTHR43369:SF2">
    <property type="entry name" value="PHOSPHORIBOSYLGLYCINAMIDE FORMYLTRANSFERASE"/>
    <property type="match status" value="1"/>
</dbReference>
<accession>A0A2U2HN59</accession>
<sequence>MYHGIAAEVEVACVVLENKPSGRTLIERRIKRLGLAKVAGQLLFQVANRLLKPAFQPRVRQLIADYQLVDREAPHAITRKVETVNSPEVIALLRQIGPDAIVVNGTRIISKDVLAAVDAPFINTHMGITPKYRGVHGAYWALANGDPENCGVTVHLVDQGIDTGGVLYQDIIRPQDNDNFNTYPLHQMAKAIPLMRAALEDVRQRRISVKNGVAPSVLWHHPTLIGYLGKWLRKGVK</sequence>
<dbReference type="GO" id="GO:0005829">
    <property type="term" value="C:cytosol"/>
    <property type="evidence" value="ECO:0007669"/>
    <property type="project" value="TreeGrafter"/>
</dbReference>
<dbReference type="CDD" id="cd08653">
    <property type="entry name" value="FMT_core_like_3"/>
    <property type="match status" value="1"/>
</dbReference>
<comment type="pathway">
    <text evidence="1">Purine metabolism; IMP biosynthesis via de novo pathway; N(2)-formyl-N(1)-(5-phospho-D-ribosyl)glycinamide from N(1)-(5-phospho-D-ribosyl)glycinamide (10-formyl THF route): step 1/1.</text>
</comment>
<name>A0A2U2HN59_9BURK</name>
<dbReference type="OrthoDB" id="9802815at2"/>
<feature type="domain" description="Formyl transferase N-terminal" evidence="5">
    <location>
        <begin position="80"/>
        <end position="173"/>
    </location>
</feature>
<proteinExistence type="predicted"/>
<reference evidence="6 7" key="1">
    <citation type="submission" date="2018-04" db="EMBL/GenBank/DDBJ databases">
        <title>Massilia violaceinigra sp. nov., a novel purple-pigmented bacterium isolated from Tianshan glacier, Xinjiang, China.</title>
        <authorList>
            <person name="Wang H."/>
        </authorList>
    </citation>
    <scope>NUCLEOTIDE SEQUENCE [LARGE SCALE GENOMIC DNA]</scope>
    <source>
        <strain evidence="6 7">B448-2</strain>
    </source>
</reference>
<dbReference type="SUPFAM" id="SSF53328">
    <property type="entry name" value="Formyltransferase"/>
    <property type="match status" value="1"/>
</dbReference>
<dbReference type="Proteomes" id="UP000241421">
    <property type="component" value="Unassembled WGS sequence"/>
</dbReference>
<dbReference type="InterPro" id="IPR002376">
    <property type="entry name" value="Formyl_transf_N"/>
</dbReference>
<evidence type="ECO:0000313" key="7">
    <source>
        <dbReference type="Proteomes" id="UP000241421"/>
    </source>
</evidence>
<evidence type="ECO:0000256" key="4">
    <source>
        <dbReference type="ARBA" id="ARBA00022755"/>
    </source>
</evidence>
<dbReference type="AlphaFoldDB" id="A0A2U2HN59"/>
<dbReference type="Gene3D" id="3.40.50.170">
    <property type="entry name" value="Formyl transferase, N-terminal domain"/>
    <property type="match status" value="1"/>
</dbReference>
<dbReference type="GO" id="GO:0004644">
    <property type="term" value="F:phosphoribosylglycinamide formyltransferase activity"/>
    <property type="evidence" value="ECO:0007669"/>
    <property type="project" value="UniProtKB-EC"/>
</dbReference>
<dbReference type="GO" id="GO:0006189">
    <property type="term" value="P:'de novo' IMP biosynthetic process"/>
    <property type="evidence" value="ECO:0007669"/>
    <property type="project" value="TreeGrafter"/>
</dbReference>